<dbReference type="Proteomes" id="UP000479190">
    <property type="component" value="Unassembled WGS sequence"/>
</dbReference>
<accession>A0A6H5I873</accession>
<evidence type="ECO:0000313" key="2">
    <source>
        <dbReference type="EMBL" id="CAB0032804.1"/>
    </source>
</evidence>
<reference evidence="2 3" key="1">
    <citation type="submission" date="2020-02" db="EMBL/GenBank/DDBJ databases">
        <authorList>
            <person name="Ferguson B K."/>
        </authorList>
    </citation>
    <scope>NUCLEOTIDE SEQUENCE [LARGE SCALE GENOMIC DNA]</scope>
</reference>
<dbReference type="OrthoDB" id="264785at2759"/>
<dbReference type="EMBL" id="CADCXV010000690">
    <property type="protein sequence ID" value="CAB0032804.1"/>
    <property type="molecule type" value="Genomic_DNA"/>
</dbReference>
<sequence>MSSEMIDKDKKIKELEKMYVNIREVLSKQPGPDVMIRLSKTRGALRTRAKKMKVSYNVGSRRLASIMNSMFLSTQCLMAELNMTRTADHKFELDKIKSELNGLKAKCLAQKKRNSKANQELAKENVHPGAADDPSLQRAQDEAAGRHGDGDGAGFALANPKVTALMPVNQ</sequence>
<dbReference type="AlphaFoldDB" id="A0A6H5I873"/>
<evidence type="ECO:0000256" key="1">
    <source>
        <dbReference type="SAM" id="MobiDB-lite"/>
    </source>
</evidence>
<proteinExistence type="predicted"/>
<evidence type="ECO:0008006" key="4">
    <source>
        <dbReference type="Google" id="ProtNLM"/>
    </source>
</evidence>
<evidence type="ECO:0000313" key="3">
    <source>
        <dbReference type="Proteomes" id="UP000479190"/>
    </source>
</evidence>
<name>A0A6H5I873_9HYME</name>
<feature type="region of interest" description="Disordered" evidence="1">
    <location>
        <begin position="114"/>
        <end position="156"/>
    </location>
</feature>
<keyword evidence="3" id="KW-1185">Reference proteome</keyword>
<organism evidence="2 3">
    <name type="scientific">Trichogramma brassicae</name>
    <dbReference type="NCBI Taxonomy" id="86971"/>
    <lineage>
        <taxon>Eukaryota</taxon>
        <taxon>Metazoa</taxon>
        <taxon>Ecdysozoa</taxon>
        <taxon>Arthropoda</taxon>
        <taxon>Hexapoda</taxon>
        <taxon>Insecta</taxon>
        <taxon>Pterygota</taxon>
        <taxon>Neoptera</taxon>
        <taxon>Endopterygota</taxon>
        <taxon>Hymenoptera</taxon>
        <taxon>Apocrita</taxon>
        <taxon>Proctotrupomorpha</taxon>
        <taxon>Chalcidoidea</taxon>
        <taxon>Trichogrammatidae</taxon>
        <taxon>Trichogramma</taxon>
    </lineage>
</organism>
<protein>
    <recommendedName>
        <fullName evidence="4">REM-1 domain-containing protein</fullName>
    </recommendedName>
</protein>
<gene>
    <name evidence="2" type="ORF">TBRA_LOCUS4730</name>
</gene>
<feature type="compositionally biased region" description="Basic and acidic residues" evidence="1">
    <location>
        <begin position="139"/>
        <end position="150"/>
    </location>
</feature>